<dbReference type="Gene3D" id="1.10.287.70">
    <property type="match status" value="1"/>
</dbReference>
<keyword evidence="4" id="KW-1185">Reference proteome</keyword>
<evidence type="ECO:0000259" key="2">
    <source>
        <dbReference type="Pfam" id="PF07885"/>
    </source>
</evidence>
<name>A0A1I2M7L5_9BACT</name>
<feature type="transmembrane region" description="Helical" evidence="1">
    <location>
        <begin position="65"/>
        <end position="87"/>
    </location>
</feature>
<dbReference type="RefSeq" id="WP_092098141.1">
    <property type="nucleotide sequence ID" value="NZ_FOOT01000001.1"/>
</dbReference>
<proteinExistence type="predicted"/>
<organism evidence="3 4">
    <name type="scientific">Pontibacter chinhatensis</name>
    <dbReference type="NCBI Taxonomy" id="1436961"/>
    <lineage>
        <taxon>Bacteria</taxon>
        <taxon>Pseudomonadati</taxon>
        <taxon>Bacteroidota</taxon>
        <taxon>Cytophagia</taxon>
        <taxon>Cytophagales</taxon>
        <taxon>Hymenobacteraceae</taxon>
        <taxon>Pontibacter</taxon>
    </lineage>
</organism>
<feature type="transmembrane region" description="Helical" evidence="1">
    <location>
        <begin position="5"/>
        <end position="22"/>
    </location>
</feature>
<keyword evidence="1" id="KW-0812">Transmembrane</keyword>
<dbReference type="Proteomes" id="UP000198724">
    <property type="component" value="Unassembled WGS sequence"/>
</dbReference>
<accession>A0A1I2M7L5</accession>
<evidence type="ECO:0000313" key="3">
    <source>
        <dbReference type="EMBL" id="SFF87462.1"/>
    </source>
</evidence>
<dbReference type="AlphaFoldDB" id="A0A1I2M7L5"/>
<evidence type="ECO:0000256" key="1">
    <source>
        <dbReference type="SAM" id="Phobius"/>
    </source>
</evidence>
<dbReference type="STRING" id="1436961.SAMN05421739_101205"/>
<sequence>MSETLYLVLGILIIGLGIYDLLYTTFAPRGAGPVSNSLSSFLWRLFLGASNLLKTRKAFRGAGIVIIMSTILSWLLLLWAGYTLLYLSDAKAVVDSTTEVPADSWDRIYFTGYTLSTLGNGDFKGGTQTWRILTAFISFTGLVLITTAITYMVPILSATTERRSLSIDIAAIGDSPQQMLLNSWNGEDFKSLEQHLSGLAQPVAKQGQLHLAYPLLHYFYHADRSVALLLNLVALDEALTILLLYVPKEKRPSDQSLVPVRHAITTFLESLTAITPTPEDPDKPHLDLKQLKEAGVPLQLQEEKLPEEVAKRRKLLLAMLQYLGWEWEEVSKPKFNTDLDLRSLR</sequence>
<evidence type="ECO:0000313" key="4">
    <source>
        <dbReference type="Proteomes" id="UP000198724"/>
    </source>
</evidence>
<gene>
    <name evidence="3" type="ORF">SAMN05421739_101205</name>
</gene>
<dbReference type="OrthoDB" id="3422146at2"/>
<reference evidence="4" key="1">
    <citation type="submission" date="2016-10" db="EMBL/GenBank/DDBJ databases">
        <authorList>
            <person name="Varghese N."/>
            <person name="Submissions S."/>
        </authorList>
    </citation>
    <scope>NUCLEOTIDE SEQUENCE [LARGE SCALE GENOMIC DNA]</scope>
    <source>
        <strain evidence="4">LP51</strain>
    </source>
</reference>
<dbReference type="SUPFAM" id="SSF81324">
    <property type="entry name" value="Voltage-gated potassium channels"/>
    <property type="match status" value="1"/>
</dbReference>
<feature type="domain" description="Potassium channel" evidence="2">
    <location>
        <begin position="75"/>
        <end position="155"/>
    </location>
</feature>
<keyword evidence="1" id="KW-1133">Transmembrane helix</keyword>
<dbReference type="EMBL" id="FOOT01000001">
    <property type="protein sequence ID" value="SFF87462.1"/>
    <property type="molecule type" value="Genomic_DNA"/>
</dbReference>
<protein>
    <submittedName>
        <fullName evidence="3">Ion channel</fullName>
    </submittedName>
</protein>
<keyword evidence="1" id="KW-0472">Membrane</keyword>
<dbReference type="Pfam" id="PF07885">
    <property type="entry name" value="Ion_trans_2"/>
    <property type="match status" value="1"/>
</dbReference>
<dbReference type="InterPro" id="IPR013099">
    <property type="entry name" value="K_chnl_dom"/>
</dbReference>
<feature type="transmembrane region" description="Helical" evidence="1">
    <location>
        <begin position="132"/>
        <end position="153"/>
    </location>
</feature>